<evidence type="ECO:0000313" key="1">
    <source>
        <dbReference type="EMBL" id="CAB4553256.1"/>
    </source>
</evidence>
<organism evidence="1">
    <name type="scientific">freshwater metagenome</name>
    <dbReference type="NCBI Taxonomy" id="449393"/>
    <lineage>
        <taxon>unclassified sequences</taxon>
        <taxon>metagenomes</taxon>
        <taxon>ecological metagenomes</taxon>
    </lineage>
</organism>
<reference evidence="1" key="1">
    <citation type="submission" date="2020-05" db="EMBL/GenBank/DDBJ databases">
        <authorList>
            <person name="Chiriac C."/>
            <person name="Salcher M."/>
            <person name="Ghai R."/>
            <person name="Kavagutti S V."/>
        </authorList>
    </citation>
    <scope>NUCLEOTIDE SEQUENCE</scope>
</reference>
<accession>A0A6J6CPV1</accession>
<dbReference type="AlphaFoldDB" id="A0A6J6CPV1"/>
<proteinExistence type="predicted"/>
<protein>
    <submittedName>
        <fullName evidence="1">Unannotated protein</fullName>
    </submittedName>
</protein>
<dbReference type="EMBL" id="CAEZSL010000202">
    <property type="protein sequence ID" value="CAB4553256.1"/>
    <property type="molecule type" value="Genomic_DNA"/>
</dbReference>
<sequence>MLDDGVKGAGVEEDQVKVADISIHLLEAIENGERLLANPPTPLLGR</sequence>
<name>A0A6J6CPV1_9ZZZZ</name>
<gene>
    <name evidence="1" type="ORF">UFOPK1421_01424</name>
</gene>